<organism evidence="2 3">
    <name type="scientific">Phytophthora fragariaefolia</name>
    <dbReference type="NCBI Taxonomy" id="1490495"/>
    <lineage>
        <taxon>Eukaryota</taxon>
        <taxon>Sar</taxon>
        <taxon>Stramenopiles</taxon>
        <taxon>Oomycota</taxon>
        <taxon>Peronosporomycetes</taxon>
        <taxon>Peronosporales</taxon>
        <taxon>Peronosporaceae</taxon>
        <taxon>Phytophthora</taxon>
    </lineage>
</organism>
<dbReference type="EMBL" id="BSXT01002696">
    <property type="protein sequence ID" value="GMF50441.1"/>
    <property type="molecule type" value="Genomic_DNA"/>
</dbReference>
<feature type="compositionally biased region" description="Low complexity" evidence="1">
    <location>
        <begin position="110"/>
        <end position="126"/>
    </location>
</feature>
<sequence>MQQRHPFRRQITSEGELSKSAAPLSRPRSAEVGDEGVERAGLGGGSVELITESSGPAKDSAVGGVGELAVADSAPALEALGEVSEVEPWPPGRPELGDELGTAVSATDDANGGAAVGETAGAASAGDRLHVETG</sequence>
<accession>A0A9W7D269</accession>
<dbReference type="Proteomes" id="UP001165121">
    <property type="component" value="Unassembled WGS sequence"/>
</dbReference>
<comment type="caution">
    <text evidence="2">The sequence shown here is derived from an EMBL/GenBank/DDBJ whole genome shotgun (WGS) entry which is preliminary data.</text>
</comment>
<keyword evidence="3" id="KW-1185">Reference proteome</keyword>
<evidence type="ECO:0000313" key="2">
    <source>
        <dbReference type="EMBL" id="GMF50441.1"/>
    </source>
</evidence>
<evidence type="ECO:0000313" key="3">
    <source>
        <dbReference type="Proteomes" id="UP001165121"/>
    </source>
</evidence>
<feature type="region of interest" description="Disordered" evidence="1">
    <location>
        <begin position="1"/>
        <end position="62"/>
    </location>
</feature>
<proteinExistence type="predicted"/>
<protein>
    <submittedName>
        <fullName evidence="2">Unnamed protein product</fullName>
    </submittedName>
</protein>
<gene>
    <name evidence="2" type="ORF">Pfra01_002013900</name>
</gene>
<dbReference type="AlphaFoldDB" id="A0A9W7D269"/>
<feature type="region of interest" description="Disordered" evidence="1">
    <location>
        <begin position="83"/>
        <end position="134"/>
    </location>
</feature>
<name>A0A9W7D269_9STRA</name>
<evidence type="ECO:0000256" key="1">
    <source>
        <dbReference type="SAM" id="MobiDB-lite"/>
    </source>
</evidence>
<reference evidence="2" key="1">
    <citation type="submission" date="2023-04" db="EMBL/GenBank/DDBJ databases">
        <title>Phytophthora fragariaefolia NBRC 109709.</title>
        <authorList>
            <person name="Ichikawa N."/>
            <person name="Sato H."/>
            <person name="Tonouchi N."/>
        </authorList>
    </citation>
    <scope>NUCLEOTIDE SEQUENCE</scope>
    <source>
        <strain evidence="2">NBRC 109709</strain>
    </source>
</reference>